<protein>
    <submittedName>
        <fullName evidence="3">Transcriptional regulator</fullName>
    </submittedName>
</protein>
<dbReference type="InterPro" id="IPR049159">
    <property type="entry name" value="PF0610-like_wHTH_N"/>
</dbReference>
<evidence type="ECO:0000313" key="4">
    <source>
        <dbReference type="Proteomes" id="UP001144372"/>
    </source>
</evidence>
<dbReference type="PANTHER" id="PTHR40663:SF2">
    <property type="entry name" value="TRANSCRIPTIONAL REGULATOR"/>
    <property type="match status" value="1"/>
</dbReference>
<keyword evidence="4" id="KW-1185">Reference proteome</keyword>
<reference evidence="3" key="1">
    <citation type="submission" date="2022-12" db="EMBL/GenBank/DDBJ databases">
        <title>Reference genome sequencing for broad-spectrum identification of bacterial and archaeal isolates by mass spectrometry.</title>
        <authorList>
            <person name="Sekiguchi Y."/>
            <person name="Tourlousse D.M."/>
        </authorList>
    </citation>
    <scope>NUCLEOTIDE SEQUENCE</scope>
    <source>
        <strain evidence="3">ASRB1</strain>
    </source>
</reference>
<name>A0A9W6D3V9_9BACT</name>
<evidence type="ECO:0000313" key="3">
    <source>
        <dbReference type="EMBL" id="GLI33702.1"/>
    </source>
</evidence>
<sequence length="94" mass="11096">MEETIRQLMIDLLSLGEYTQRELSQLLKIREKEVADHLEHISRTVSAHKKKLIVVPATCLECGFSFENRRRFSKPSRCPRCKGEHLQDPRYRIT</sequence>
<comment type="caution">
    <text evidence="3">The sequence shown here is derived from an EMBL/GenBank/DDBJ whole genome shotgun (WGS) entry which is preliminary data.</text>
</comment>
<proteinExistence type="predicted"/>
<evidence type="ECO:0000259" key="2">
    <source>
        <dbReference type="Pfam" id="PF23470"/>
    </source>
</evidence>
<dbReference type="AlphaFoldDB" id="A0A9W6D3V9"/>
<dbReference type="InterPro" id="IPR038767">
    <property type="entry name" value="PF0610-like"/>
</dbReference>
<feature type="domain" description="PF0610-like winged HTH N-terminal" evidence="1">
    <location>
        <begin position="4"/>
        <end position="53"/>
    </location>
</feature>
<organism evidence="3 4">
    <name type="scientific">Desulforhabdus amnigena</name>
    <dbReference type="NCBI Taxonomy" id="40218"/>
    <lineage>
        <taxon>Bacteria</taxon>
        <taxon>Pseudomonadati</taxon>
        <taxon>Thermodesulfobacteriota</taxon>
        <taxon>Syntrophobacteria</taxon>
        <taxon>Syntrophobacterales</taxon>
        <taxon>Syntrophobacteraceae</taxon>
        <taxon>Desulforhabdus</taxon>
    </lineage>
</organism>
<feature type="domain" description="PF0610-like rubredoxin-like zinc beta-ribbon C-terminal" evidence="2">
    <location>
        <begin position="56"/>
        <end position="93"/>
    </location>
</feature>
<dbReference type="InterPro" id="IPR036390">
    <property type="entry name" value="WH_DNA-bd_sf"/>
</dbReference>
<accession>A0A9W6D3V9</accession>
<dbReference type="Pfam" id="PF23470">
    <property type="entry name" value="Zn_ribbon_PF0610"/>
    <property type="match status" value="1"/>
</dbReference>
<dbReference type="Proteomes" id="UP001144372">
    <property type="component" value="Unassembled WGS sequence"/>
</dbReference>
<gene>
    <name evidence="3" type="ORF">DAMNIGENAA_11350</name>
</gene>
<dbReference type="EMBL" id="BSDR01000001">
    <property type="protein sequence ID" value="GLI33702.1"/>
    <property type="molecule type" value="Genomic_DNA"/>
</dbReference>
<evidence type="ECO:0000259" key="1">
    <source>
        <dbReference type="Pfam" id="PF21476"/>
    </source>
</evidence>
<dbReference type="PANTHER" id="PTHR40663">
    <property type="match status" value="1"/>
</dbReference>
<dbReference type="InterPro" id="IPR057022">
    <property type="entry name" value="PF0610-like_Zn_ribbon_C"/>
</dbReference>
<dbReference type="SUPFAM" id="SSF46785">
    <property type="entry name" value="Winged helix' DNA-binding domain"/>
    <property type="match status" value="1"/>
</dbReference>
<dbReference type="Pfam" id="PF21476">
    <property type="entry name" value="PF0610-like_N"/>
    <property type="match status" value="1"/>
</dbReference>